<evidence type="ECO:0000256" key="1">
    <source>
        <dbReference type="SAM" id="MobiDB-lite"/>
    </source>
</evidence>
<dbReference type="AlphaFoldDB" id="A0A0L8C1N7"/>
<reference evidence="3" key="1">
    <citation type="submission" date="2015-07" db="EMBL/GenBank/DDBJ databases">
        <title>Whole genome sequence of an Ensifer adhaerens strain isolated from a cave pool in the Wind Cave National Park.</title>
        <authorList>
            <person name="Eng W.W.H."/>
            <person name="Gan H.M."/>
            <person name="Barton H.A."/>
            <person name="Savka M.A."/>
        </authorList>
    </citation>
    <scope>NUCLEOTIDE SEQUENCE [LARGE SCALE GENOMIC DNA]</scope>
    <source>
        <strain evidence="3">SD006</strain>
    </source>
</reference>
<accession>A0A0L8C1N7</accession>
<proteinExistence type="predicted"/>
<organism evidence="2 3">
    <name type="scientific">Ensifer adhaerens</name>
    <name type="common">Sinorhizobium morelense</name>
    <dbReference type="NCBI Taxonomy" id="106592"/>
    <lineage>
        <taxon>Bacteria</taxon>
        <taxon>Pseudomonadati</taxon>
        <taxon>Pseudomonadota</taxon>
        <taxon>Alphaproteobacteria</taxon>
        <taxon>Hyphomicrobiales</taxon>
        <taxon>Rhizobiaceae</taxon>
        <taxon>Sinorhizobium/Ensifer group</taxon>
        <taxon>Ensifer</taxon>
    </lineage>
</organism>
<name>A0A0L8C1N7_ENSAD</name>
<dbReference type="EMBL" id="LGAP01000002">
    <property type="protein sequence ID" value="KOF20857.1"/>
    <property type="molecule type" value="Genomic_DNA"/>
</dbReference>
<gene>
    <name evidence="2" type="ORF">AC244_05360</name>
</gene>
<sequence length="89" mass="9855">MAPRVQPQRTALPSSNRPRQERRGLFNQVNAAVGHPKLFREQLRLLPSDNTGVSVRRMIFLCVAATRRAAMKRADQATPKSCSAAGRAD</sequence>
<dbReference type="PATRIC" id="fig|106592.7.peg.2704"/>
<evidence type="ECO:0000313" key="3">
    <source>
        <dbReference type="Proteomes" id="UP000037425"/>
    </source>
</evidence>
<feature type="region of interest" description="Disordered" evidence="1">
    <location>
        <begin position="1"/>
        <end position="23"/>
    </location>
</feature>
<protein>
    <submittedName>
        <fullName evidence="2">Uncharacterized protein</fullName>
    </submittedName>
</protein>
<evidence type="ECO:0000313" key="2">
    <source>
        <dbReference type="EMBL" id="KOF20857.1"/>
    </source>
</evidence>
<comment type="caution">
    <text evidence="2">The sequence shown here is derived from an EMBL/GenBank/DDBJ whole genome shotgun (WGS) entry which is preliminary data.</text>
</comment>
<feature type="compositionally biased region" description="Polar residues" evidence="1">
    <location>
        <begin position="7"/>
        <end position="17"/>
    </location>
</feature>
<dbReference type="Proteomes" id="UP000037425">
    <property type="component" value="Unassembled WGS sequence"/>
</dbReference>